<keyword evidence="3" id="KW-1185">Reference proteome</keyword>
<accession>A0AAV5SVE4</accession>
<evidence type="ECO:0000256" key="1">
    <source>
        <dbReference type="SAM" id="Phobius"/>
    </source>
</evidence>
<evidence type="ECO:0000313" key="3">
    <source>
        <dbReference type="Proteomes" id="UP001432027"/>
    </source>
</evidence>
<dbReference type="AlphaFoldDB" id="A0AAV5SVE4"/>
<keyword evidence="1" id="KW-0812">Transmembrane</keyword>
<dbReference type="Proteomes" id="UP001432027">
    <property type="component" value="Unassembled WGS sequence"/>
</dbReference>
<dbReference type="EMBL" id="BTSX01000002">
    <property type="protein sequence ID" value="GMS86722.1"/>
    <property type="molecule type" value="Genomic_DNA"/>
</dbReference>
<gene>
    <name evidence="2" type="ORF">PENTCL1PPCAC_8897</name>
</gene>
<comment type="caution">
    <text evidence="2">The sequence shown here is derived from an EMBL/GenBank/DDBJ whole genome shotgun (WGS) entry which is preliminary data.</text>
</comment>
<evidence type="ECO:0000313" key="2">
    <source>
        <dbReference type="EMBL" id="GMS86722.1"/>
    </source>
</evidence>
<feature type="transmembrane region" description="Helical" evidence="1">
    <location>
        <begin position="38"/>
        <end position="57"/>
    </location>
</feature>
<keyword evidence="1" id="KW-1133">Transmembrane helix</keyword>
<feature type="non-terminal residue" evidence="2">
    <location>
        <position position="1"/>
    </location>
</feature>
<keyword evidence="1" id="KW-0472">Membrane</keyword>
<reference evidence="2" key="1">
    <citation type="submission" date="2023-10" db="EMBL/GenBank/DDBJ databases">
        <title>Genome assembly of Pristionchus species.</title>
        <authorList>
            <person name="Yoshida K."/>
            <person name="Sommer R.J."/>
        </authorList>
    </citation>
    <scope>NUCLEOTIDE SEQUENCE</scope>
    <source>
        <strain evidence="2">RS0144</strain>
    </source>
</reference>
<sequence>QEMSVRGGNETRNGTLGIQATAGSVFLSALLPYSFDSLFLYDIFIAFSMVVLVGALIHDFRRGRIDEVKFERTLSERIHDALQHLLKDGAKYYAKAVADRTTK</sequence>
<protein>
    <submittedName>
        <fullName evidence="2">Uncharacterized protein</fullName>
    </submittedName>
</protein>
<proteinExistence type="predicted"/>
<organism evidence="2 3">
    <name type="scientific">Pristionchus entomophagus</name>
    <dbReference type="NCBI Taxonomy" id="358040"/>
    <lineage>
        <taxon>Eukaryota</taxon>
        <taxon>Metazoa</taxon>
        <taxon>Ecdysozoa</taxon>
        <taxon>Nematoda</taxon>
        <taxon>Chromadorea</taxon>
        <taxon>Rhabditida</taxon>
        <taxon>Rhabditina</taxon>
        <taxon>Diplogasteromorpha</taxon>
        <taxon>Diplogasteroidea</taxon>
        <taxon>Neodiplogasteridae</taxon>
        <taxon>Pristionchus</taxon>
    </lineage>
</organism>
<feature type="non-terminal residue" evidence="2">
    <location>
        <position position="103"/>
    </location>
</feature>
<name>A0AAV5SVE4_9BILA</name>